<gene>
    <name evidence="3" type="ORF">ABQJ54_11315</name>
</gene>
<evidence type="ECO:0000313" key="3">
    <source>
        <dbReference type="EMBL" id="MEW9572340.1"/>
    </source>
</evidence>
<dbReference type="EMBL" id="JBFOHK010000002">
    <property type="protein sequence ID" value="MEW9572340.1"/>
    <property type="molecule type" value="Genomic_DNA"/>
</dbReference>
<sequence length="496" mass="54975">MSHKKILPLALLLALLPAGRALAATAVAAAPPVVDPQSAAVTPAPPLAESGSCSASFLSRLAAAYREDAQPADPNAPAPKRRATDAPLDSPPFPSSEWQLGGVPAPIGVPDTNSTYPLEKALGCTRLGQWMQRNRIEMFGWVTPSANLSTSGFSNYPLSYNTRPNRAEFDQWVFNLTRVEDTVQTDHVDWGFDISNLYGYDYHYTTMKGVFSNQLLNNPAPGQPLNGRIYGEDPMLFYGDIYIPWVAQGMVVRIGRYLSLPDIEAQFSPQNYLMTHSILYTVDPYTQMGVMTTTRLDPQWTLQLGVNASNDTAPWNASARPTLQACVRWVSASDNDMLYPCVNSLNRSDYNYNNVQMFVMTWGHRFNQRVHILTEAYRMYGRNIPGFGPGGTPGVAGSSPLPGEAGAFGVVNYLNIEIDPSNMLSIRNEFYDDEKGQRTGYATRYSSHTIGLTHWVTQDLEIQPELRYEHSYDANAYDGGRKDYQAVALLDAIIHY</sequence>
<dbReference type="Pfam" id="PF07642">
    <property type="entry name" value="BBP2"/>
    <property type="match status" value="1"/>
</dbReference>
<evidence type="ECO:0000313" key="4">
    <source>
        <dbReference type="Proteomes" id="UP001556220"/>
    </source>
</evidence>
<keyword evidence="4" id="KW-1185">Reference proteome</keyword>
<feature type="region of interest" description="Disordered" evidence="1">
    <location>
        <begin position="68"/>
        <end position="102"/>
    </location>
</feature>
<feature type="chain" id="PRO_5047262207" evidence="2">
    <location>
        <begin position="24"/>
        <end position="496"/>
    </location>
</feature>
<proteinExistence type="predicted"/>
<dbReference type="InterPro" id="IPR011486">
    <property type="entry name" value="BBP2"/>
</dbReference>
<feature type="signal peptide" evidence="2">
    <location>
        <begin position="1"/>
        <end position="23"/>
    </location>
</feature>
<organism evidence="3 4">
    <name type="scientific">Rhodanobacter lycopersici</name>
    <dbReference type="NCBI Taxonomy" id="3162487"/>
    <lineage>
        <taxon>Bacteria</taxon>
        <taxon>Pseudomonadati</taxon>
        <taxon>Pseudomonadota</taxon>
        <taxon>Gammaproteobacteria</taxon>
        <taxon>Lysobacterales</taxon>
        <taxon>Rhodanobacteraceae</taxon>
        <taxon>Rhodanobacter</taxon>
    </lineage>
</organism>
<reference evidence="3 4" key="1">
    <citation type="submission" date="2024-06" db="EMBL/GenBank/DDBJ databases">
        <authorList>
            <person name="Woo H."/>
        </authorList>
    </citation>
    <scope>NUCLEOTIDE SEQUENCE [LARGE SCALE GENOMIC DNA]</scope>
    <source>
        <strain evidence="3 4">Si-c</strain>
    </source>
</reference>
<evidence type="ECO:0000256" key="2">
    <source>
        <dbReference type="SAM" id="SignalP"/>
    </source>
</evidence>
<evidence type="ECO:0000256" key="1">
    <source>
        <dbReference type="SAM" id="MobiDB-lite"/>
    </source>
</evidence>
<keyword evidence="2" id="KW-0732">Signal</keyword>
<dbReference type="Proteomes" id="UP001556220">
    <property type="component" value="Unassembled WGS sequence"/>
</dbReference>
<name>A0ABV3QEW4_9GAMM</name>
<accession>A0ABV3QEW4</accession>
<comment type="caution">
    <text evidence="3">The sequence shown here is derived from an EMBL/GenBank/DDBJ whole genome shotgun (WGS) entry which is preliminary data.</text>
</comment>
<protein>
    <submittedName>
        <fullName evidence="3">Outer membrane beta-barrel protein</fullName>
    </submittedName>
</protein>
<dbReference type="RefSeq" id="WP_367854387.1">
    <property type="nucleotide sequence ID" value="NZ_JBFOHK010000002.1"/>
</dbReference>